<dbReference type="EMBL" id="JBHRYQ010000001">
    <property type="protein sequence ID" value="MFC3812640.1"/>
    <property type="molecule type" value="Genomic_DNA"/>
</dbReference>
<dbReference type="Pfam" id="PF02311">
    <property type="entry name" value="AraC_binding"/>
    <property type="match status" value="1"/>
</dbReference>
<dbReference type="Gene3D" id="2.60.120.10">
    <property type="entry name" value="Jelly Rolls"/>
    <property type="match status" value="1"/>
</dbReference>
<keyword evidence="2" id="KW-0238">DNA-binding</keyword>
<dbReference type="PANTHER" id="PTHR43280">
    <property type="entry name" value="ARAC-FAMILY TRANSCRIPTIONAL REGULATOR"/>
    <property type="match status" value="1"/>
</dbReference>
<evidence type="ECO:0000256" key="2">
    <source>
        <dbReference type="ARBA" id="ARBA00023125"/>
    </source>
</evidence>
<evidence type="ECO:0000313" key="6">
    <source>
        <dbReference type="Proteomes" id="UP001595616"/>
    </source>
</evidence>
<keyword evidence="1" id="KW-0805">Transcription regulation</keyword>
<keyword evidence="6" id="KW-1185">Reference proteome</keyword>
<gene>
    <name evidence="5" type="ORF">ACFOOI_18405</name>
</gene>
<protein>
    <submittedName>
        <fullName evidence="5">AraC family transcriptional regulator</fullName>
    </submittedName>
</protein>
<dbReference type="Proteomes" id="UP001595616">
    <property type="component" value="Unassembled WGS sequence"/>
</dbReference>
<dbReference type="PROSITE" id="PS01124">
    <property type="entry name" value="HTH_ARAC_FAMILY_2"/>
    <property type="match status" value="1"/>
</dbReference>
<sequence>MDAVKTYEVVNKADSSLSFGISKMEEIYLKHKGKPDEPHRHDYFTVLIVQTAKGKHFIDFSEYALANNQIFFISPGQVHQVIEEQASVGFSMVFSHQFLVKNNIPVRFIADLNLFNDFGESPPLMLNEAELSKVNGYAKEIFELNQSDIAFKYEAIGSLLKLILIQCNNICSLPKATEQSLAGQSSILGQFKTLIDEHHQTWHTTTEYADALNISPDHLNRVVKMQTGKTAKEHIQSRIIVAAKRYLYFSELSTKEIGYTLGFSEPANFSAFFKNCVGTSPSKFRPQG</sequence>
<dbReference type="Gene3D" id="1.10.10.60">
    <property type="entry name" value="Homeodomain-like"/>
    <property type="match status" value="1"/>
</dbReference>
<dbReference type="SUPFAM" id="SSF46689">
    <property type="entry name" value="Homeodomain-like"/>
    <property type="match status" value="1"/>
</dbReference>
<dbReference type="PANTHER" id="PTHR43280:SF32">
    <property type="entry name" value="TRANSCRIPTIONAL REGULATORY PROTEIN"/>
    <property type="match status" value="1"/>
</dbReference>
<comment type="caution">
    <text evidence="5">The sequence shown here is derived from an EMBL/GenBank/DDBJ whole genome shotgun (WGS) entry which is preliminary data.</text>
</comment>
<dbReference type="InterPro" id="IPR037923">
    <property type="entry name" value="HTH-like"/>
</dbReference>
<dbReference type="RefSeq" id="WP_379839526.1">
    <property type="nucleotide sequence ID" value="NZ_JBHRYQ010000001.1"/>
</dbReference>
<organism evidence="5 6">
    <name type="scientific">Lacihabitans lacunae</name>
    <dbReference type="NCBI Taxonomy" id="1028214"/>
    <lineage>
        <taxon>Bacteria</taxon>
        <taxon>Pseudomonadati</taxon>
        <taxon>Bacteroidota</taxon>
        <taxon>Cytophagia</taxon>
        <taxon>Cytophagales</taxon>
        <taxon>Leadbetterellaceae</taxon>
        <taxon>Lacihabitans</taxon>
    </lineage>
</organism>
<proteinExistence type="predicted"/>
<feature type="domain" description="HTH araC/xylS-type" evidence="4">
    <location>
        <begin position="189"/>
        <end position="287"/>
    </location>
</feature>
<dbReference type="SMART" id="SM00342">
    <property type="entry name" value="HTH_ARAC"/>
    <property type="match status" value="1"/>
</dbReference>
<keyword evidence="3" id="KW-0804">Transcription</keyword>
<dbReference type="InterPro" id="IPR018060">
    <property type="entry name" value="HTH_AraC"/>
</dbReference>
<reference evidence="6" key="1">
    <citation type="journal article" date="2019" name="Int. J. Syst. Evol. Microbiol.">
        <title>The Global Catalogue of Microorganisms (GCM) 10K type strain sequencing project: providing services to taxonomists for standard genome sequencing and annotation.</title>
        <authorList>
            <consortium name="The Broad Institute Genomics Platform"/>
            <consortium name="The Broad Institute Genome Sequencing Center for Infectious Disease"/>
            <person name="Wu L."/>
            <person name="Ma J."/>
        </authorList>
    </citation>
    <scope>NUCLEOTIDE SEQUENCE [LARGE SCALE GENOMIC DNA]</scope>
    <source>
        <strain evidence="6">CECT 7956</strain>
    </source>
</reference>
<dbReference type="InterPro" id="IPR003313">
    <property type="entry name" value="AraC-bd"/>
</dbReference>
<dbReference type="Pfam" id="PF12833">
    <property type="entry name" value="HTH_18"/>
    <property type="match status" value="1"/>
</dbReference>
<evidence type="ECO:0000256" key="1">
    <source>
        <dbReference type="ARBA" id="ARBA00023015"/>
    </source>
</evidence>
<accession>A0ABV7Z086</accession>
<evidence type="ECO:0000259" key="4">
    <source>
        <dbReference type="PROSITE" id="PS01124"/>
    </source>
</evidence>
<dbReference type="InterPro" id="IPR009057">
    <property type="entry name" value="Homeodomain-like_sf"/>
</dbReference>
<evidence type="ECO:0000256" key="3">
    <source>
        <dbReference type="ARBA" id="ARBA00023163"/>
    </source>
</evidence>
<dbReference type="InterPro" id="IPR014710">
    <property type="entry name" value="RmlC-like_jellyroll"/>
</dbReference>
<name>A0ABV7Z086_9BACT</name>
<dbReference type="SUPFAM" id="SSF51215">
    <property type="entry name" value="Regulatory protein AraC"/>
    <property type="match status" value="1"/>
</dbReference>
<evidence type="ECO:0000313" key="5">
    <source>
        <dbReference type="EMBL" id="MFC3812640.1"/>
    </source>
</evidence>